<proteinExistence type="predicted"/>
<dbReference type="GO" id="GO:0008270">
    <property type="term" value="F:zinc ion binding"/>
    <property type="evidence" value="ECO:0007669"/>
    <property type="project" value="UniProtKB-KW"/>
</dbReference>
<feature type="region of interest" description="Disordered" evidence="7">
    <location>
        <begin position="116"/>
        <end position="148"/>
    </location>
</feature>
<comment type="caution">
    <text evidence="9">The sequence shown here is derived from an EMBL/GenBank/DDBJ whole genome shotgun (WGS) entry which is preliminary data.</text>
</comment>
<dbReference type="InterPro" id="IPR036322">
    <property type="entry name" value="WD40_repeat_dom_sf"/>
</dbReference>
<dbReference type="Pfam" id="PF00400">
    <property type="entry name" value="WD40"/>
    <property type="match status" value="4"/>
</dbReference>
<dbReference type="OMA" id="CWRQMSN"/>
<evidence type="ECO:0000256" key="2">
    <source>
        <dbReference type="ARBA" id="ARBA00022771"/>
    </source>
</evidence>
<evidence type="ECO:0000259" key="8">
    <source>
        <dbReference type="PROSITE" id="PS50089"/>
    </source>
</evidence>
<dbReference type="SUPFAM" id="SSF57850">
    <property type="entry name" value="RING/U-box"/>
    <property type="match status" value="1"/>
</dbReference>
<keyword evidence="2 4" id="KW-0863">Zinc-finger</keyword>
<feature type="compositionally biased region" description="Polar residues" evidence="7">
    <location>
        <begin position="20"/>
        <end position="36"/>
    </location>
</feature>
<dbReference type="PANTHER" id="PTHR44080">
    <property type="entry name" value="E3 UBIQUITIN-PROTEIN LIGASE COP1"/>
    <property type="match status" value="1"/>
</dbReference>
<dbReference type="SUPFAM" id="SSF50978">
    <property type="entry name" value="WD40 repeat-like"/>
    <property type="match status" value="1"/>
</dbReference>
<evidence type="ECO:0000256" key="4">
    <source>
        <dbReference type="PROSITE-ProRule" id="PRU00175"/>
    </source>
</evidence>
<evidence type="ECO:0000256" key="6">
    <source>
        <dbReference type="SAM" id="Coils"/>
    </source>
</evidence>
<evidence type="ECO:0000313" key="9">
    <source>
        <dbReference type="EMBL" id="ORY94143.1"/>
    </source>
</evidence>
<organism evidence="9 10">
    <name type="scientific">Syncephalastrum racemosum</name>
    <name type="common">Filamentous fungus</name>
    <dbReference type="NCBI Taxonomy" id="13706"/>
    <lineage>
        <taxon>Eukaryota</taxon>
        <taxon>Fungi</taxon>
        <taxon>Fungi incertae sedis</taxon>
        <taxon>Mucoromycota</taxon>
        <taxon>Mucoromycotina</taxon>
        <taxon>Mucoromycetes</taxon>
        <taxon>Mucorales</taxon>
        <taxon>Syncephalastraceae</taxon>
        <taxon>Syncephalastrum</taxon>
    </lineage>
</organism>
<keyword evidence="1" id="KW-0479">Metal-binding</keyword>
<dbReference type="InterPro" id="IPR017907">
    <property type="entry name" value="Znf_RING_CS"/>
</dbReference>
<dbReference type="InterPro" id="IPR015943">
    <property type="entry name" value="WD40/YVTN_repeat-like_dom_sf"/>
</dbReference>
<dbReference type="InParanoid" id="A0A1X2H6Q3"/>
<feature type="domain" description="RING-type" evidence="8">
    <location>
        <begin position="154"/>
        <end position="192"/>
    </location>
</feature>
<accession>A0A1X2H6Q3</accession>
<dbReference type="PROSITE" id="PS50082">
    <property type="entry name" value="WD_REPEATS_2"/>
    <property type="match status" value="2"/>
</dbReference>
<dbReference type="SMART" id="SM00184">
    <property type="entry name" value="RING"/>
    <property type="match status" value="1"/>
</dbReference>
<feature type="repeat" description="WD" evidence="5">
    <location>
        <begin position="515"/>
        <end position="557"/>
    </location>
</feature>
<dbReference type="Gene3D" id="2.130.10.10">
    <property type="entry name" value="YVTN repeat-like/Quinoprotein amine dehydrogenase"/>
    <property type="match status" value="1"/>
</dbReference>
<dbReference type="Gene3D" id="3.30.40.10">
    <property type="entry name" value="Zinc/RING finger domain, C3HC4 (zinc finger)"/>
    <property type="match status" value="1"/>
</dbReference>
<dbReference type="InterPro" id="IPR001680">
    <property type="entry name" value="WD40_rpt"/>
</dbReference>
<keyword evidence="5" id="KW-0853">WD repeat</keyword>
<evidence type="ECO:0000256" key="5">
    <source>
        <dbReference type="PROSITE-ProRule" id="PRU00221"/>
    </source>
</evidence>
<reference evidence="9 10" key="1">
    <citation type="submission" date="2016-07" db="EMBL/GenBank/DDBJ databases">
        <title>Pervasive Adenine N6-methylation of Active Genes in Fungi.</title>
        <authorList>
            <consortium name="DOE Joint Genome Institute"/>
            <person name="Mondo S.J."/>
            <person name="Dannebaum R.O."/>
            <person name="Kuo R.C."/>
            <person name="Labutti K."/>
            <person name="Haridas S."/>
            <person name="Kuo A."/>
            <person name="Salamov A."/>
            <person name="Ahrendt S.R."/>
            <person name="Lipzen A."/>
            <person name="Sullivan W."/>
            <person name="Andreopoulos W.B."/>
            <person name="Clum A."/>
            <person name="Lindquist E."/>
            <person name="Daum C."/>
            <person name="Ramamoorthy G.K."/>
            <person name="Gryganskyi A."/>
            <person name="Culley D."/>
            <person name="Magnuson J.K."/>
            <person name="James T.Y."/>
            <person name="O'Malley M.A."/>
            <person name="Stajich J.E."/>
            <person name="Spatafora J.W."/>
            <person name="Visel A."/>
            <person name="Grigoriev I.V."/>
        </authorList>
    </citation>
    <scope>NUCLEOTIDE SEQUENCE [LARGE SCALE GENOMIC DNA]</scope>
    <source>
        <strain evidence="9 10">NRRL 2496</strain>
    </source>
</reference>
<evidence type="ECO:0000256" key="1">
    <source>
        <dbReference type="ARBA" id="ARBA00022723"/>
    </source>
</evidence>
<feature type="repeat" description="WD" evidence="5">
    <location>
        <begin position="601"/>
        <end position="641"/>
    </location>
</feature>
<dbReference type="Proteomes" id="UP000242180">
    <property type="component" value="Unassembled WGS sequence"/>
</dbReference>
<feature type="region of interest" description="Disordered" evidence="7">
    <location>
        <begin position="695"/>
        <end position="732"/>
    </location>
</feature>
<dbReference type="OrthoDB" id="273771at2759"/>
<evidence type="ECO:0000313" key="10">
    <source>
        <dbReference type="Proteomes" id="UP000242180"/>
    </source>
</evidence>
<keyword evidence="3" id="KW-0862">Zinc</keyword>
<dbReference type="InterPro" id="IPR042755">
    <property type="entry name" value="COP1"/>
</dbReference>
<dbReference type="Pfam" id="PF13923">
    <property type="entry name" value="zf-C3HC4_2"/>
    <property type="match status" value="1"/>
</dbReference>
<feature type="coiled-coil region" evidence="6">
    <location>
        <begin position="283"/>
        <end position="317"/>
    </location>
</feature>
<keyword evidence="6" id="KW-0175">Coiled coil</keyword>
<dbReference type="SMART" id="SM00320">
    <property type="entry name" value="WD40"/>
    <property type="match status" value="7"/>
</dbReference>
<name>A0A1X2H6Q3_SYNRA</name>
<dbReference type="InterPro" id="IPR013083">
    <property type="entry name" value="Znf_RING/FYVE/PHD"/>
</dbReference>
<dbReference type="EMBL" id="MCGN01000008">
    <property type="protein sequence ID" value="ORY94143.1"/>
    <property type="molecule type" value="Genomic_DNA"/>
</dbReference>
<feature type="compositionally biased region" description="Polar residues" evidence="7">
    <location>
        <begin position="84"/>
        <end position="95"/>
    </location>
</feature>
<dbReference type="STRING" id="13706.A0A1X2H6Q3"/>
<feature type="region of interest" description="Disordered" evidence="7">
    <location>
        <begin position="1"/>
        <end position="98"/>
    </location>
</feature>
<dbReference type="AlphaFoldDB" id="A0A1X2H6Q3"/>
<dbReference type="PROSITE" id="PS00518">
    <property type="entry name" value="ZF_RING_1"/>
    <property type="match status" value="1"/>
</dbReference>
<keyword evidence="10" id="KW-1185">Reference proteome</keyword>
<dbReference type="InterPro" id="IPR001841">
    <property type="entry name" value="Znf_RING"/>
</dbReference>
<dbReference type="GO" id="GO:0061630">
    <property type="term" value="F:ubiquitin protein ligase activity"/>
    <property type="evidence" value="ECO:0007669"/>
    <property type="project" value="InterPro"/>
</dbReference>
<protein>
    <submittedName>
        <fullName evidence="9">WD40-repeat-containing domain protein</fullName>
    </submittedName>
</protein>
<feature type="compositionally biased region" description="Low complexity" evidence="7">
    <location>
        <begin position="712"/>
        <end position="727"/>
    </location>
</feature>
<dbReference type="PANTHER" id="PTHR44080:SF6">
    <property type="entry name" value="CHROMOSOME UNDETERMINED SCAFFOLD_30, WHOLE GENOME SHOTGUN SEQUENCE"/>
    <property type="match status" value="1"/>
</dbReference>
<evidence type="ECO:0000256" key="7">
    <source>
        <dbReference type="SAM" id="MobiDB-lite"/>
    </source>
</evidence>
<sequence>MSQHDSEPDEEEDPLDLFLGSSSTTSDTTPIVSTLNADKEPRPIDDPIECLLAQEEQPFHLIRSGVGEPGKSENSRSQGEAPWTESSRAESSNTSTRRHLPNWLRLSSLLRALKGTPAAPSKTAEDQPQEQQQLQKQQQQQQNNHEEDPEGLLCPICHEIFQDAIITSCGHSFCQQCIHLTLKRTRDCPICRKPLSKDGAFPVFLPNFQLKETTEWYKRTKRKNLPVKAKADHNMNVHDLASFFYTHFRKVPAGNLEQVLLTALDKMVNEEKSQALSKNLLYDAFLQKLKQNQLEKIKKLKQEVESIDAEITNTRTQRRNMCHDNEDTLSHTMRRSILGEDPTAAASTSTSVKRSLDGEYVNESKRRRILNRFEYLQDQYSKQIQRGIDPSFTDRFTSMLYQTTQFDTFRELDTIYYTDISEDMAIVSTMDFDRDGEYFALGGVTNVVKIYDYSLVGNPEGPANVVHCPVKRFQVGAKISCLNFNSYFKAQLITSDYHGDIKLWDVAAERPVRLYDEHRERAWTVDFSTVNPIRFASGGDDKMVRIWDANERYSTVNIPQDSSVCSVKFSPDSEFYVAVGGADHKVLCYDLRKASKPVVTFTQHRKSVSYVKWLNSDEIISASTDSTLKRWSIRDQTMKVTYKGHTNATHFVGLSVNQGGDWIAIGSEDNQVYSYHKESEIPVASYEFPNMRMTVSQDTSNDEESPQDRQRQIQMPQQQQQQQQQQQGASATRHIRNTDQFVCSTCWKKDTTTLLAANSRGMIKVLKMDV</sequence>
<gene>
    <name evidence="9" type="ORF">BCR43DRAFT_495933</name>
</gene>
<feature type="compositionally biased region" description="Low complexity" evidence="7">
    <location>
        <begin position="129"/>
        <end position="142"/>
    </location>
</feature>
<dbReference type="PROSITE" id="PS50089">
    <property type="entry name" value="ZF_RING_2"/>
    <property type="match status" value="1"/>
</dbReference>
<evidence type="ECO:0000256" key="3">
    <source>
        <dbReference type="ARBA" id="ARBA00022833"/>
    </source>
</evidence>